<dbReference type="InterPro" id="IPR029063">
    <property type="entry name" value="SAM-dependent_MTases_sf"/>
</dbReference>
<feature type="region of interest" description="Disordered" evidence="6">
    <location>
        <begin position="1"/>
        <end position="22"/>
    </location>
</feature>
<keyword evidence="1 5" id="KW-0489">Methyltransferase</keyword>
<evidence type="ECO:0000256" key="2">
    <source>
        <dbReference type="ARBA" id="ARBA00022679"/>
    </source>
</evidence>
<comment type="catalytic activity">
    <reaction evidence="5">
        <text>a 3-(all-trans-polyprenyl)benzene-1,2-diol + S-adenosyl-L-methionine = a 2-methoxy-6-(all-trans-polyprenyl)phenol + S-adenosyl-L-homocysteine + H(+)</text>
        <dbReference type="Rhea" id="RHEA:31411"/>
        <dbReference type="Rhea" id="RHEA-COMP:9550"/>
        <dbReference type="Rhea" id="RHEA-COMP:9551"/>
        <dbReference type="ChEBI" id="CHEBI:15378"/>
        <dbReference type="ChEBI" id="CHEBI:57856"/>
        <dbReference type="ChEBI" id="CHEBI:59789"/>
        <dbReference type="ChEBI" id="CHEBI:62729"/>
        <dbReference type="ChEBI" id="CHEBI:62731"/>
        <dbReference type="EC" id="2.1.1.222"/>
    </reaction>
</comment>
<dbReference type="NCBIfam" id="TIGR01983">
    <property type="entry name" value="UbiG"/>
    <property type="match status" value="1"/>
</dbReference>
<evidence type="ECO:0000256" key="5">
    <source>
        <dbReference type="HAMAP-Rule" id="MF_00472"/>
    </source>
</evidence>
<dbReference type="HAMAP" id="MF_00472">
    <property type="entry name" value="UbiG"/>
    <property type="match status" value="1"/>
</dbReference>
<feature type="binding site" evidence="5">
    <location>
        <position position="143"/>
    </location>
    <ligand>
        <name>S-adenosyl-L-methionine</name>
        <dbReference type="ChEBI" id="CHEBI:59789"/>
    </ligand>
</feature>
<dbReference type="CDD" id="cd02440">
    <property type="entry name" value="AdoMet_MTases"/>
    <property type="match status" value="1"/>
</dbReference>
<dbReference type="GO" id="GO:0032259">
    <property type="term" value="P:methylation"/>
    <property type="evidence" value="ECO:0007669"/>
    <property type="project" value="UniProtKB-KW"/>
</dbReference>
<reference evidence="7 8" key="1">
    <citation type="submission" date="2021-08" db="EMBL/GenBank/DDBJ databases">
        <title>Comparative Genomics Analysis of the Genus Qipengyuania Reveals Extensive Genetic Diversity and Metabolic Versatility, Including the Description of Fifteen Novel Species.</title>
        <authorList>
            <person name="Liu Y."/>
        </authorList>
    </citation>
    <scope>NUCLEOTIDE SEQUENCE [LARGE SCALE GENOMIC DNA]</scope>
    <source>
        <strain evidence="7 8">GH25</strain>
    </source>
</reference>
<comment type="pathway">
    <text evidence="5">Cofactor biosynthesis; ubiquinone biosynthesis.</text>
</comment>
<gene>
    <name evidence="5 7" type="primary">ubiG</name>
    <name evidence="7" type="ORF">K3177_03650</name>
</gene>
<sequence>MSDATTQPRSNTSGGQTIRPDEAAHFGKLAKDWWDPKGSSAMLHRLNPVRLAFLRECVDMHWGGDISQRHPLAGKTALDVGCGAGLLCEPMARLGADVTGVDAAPENTAAAAVHADGAGLDIRYIAGEVGALDIGTFDLVTAMEVIEHVADKPAFIAALAGRLAPDGLMVLSTPNRTPQSRLLMIGAAEGLGMIPKGTHHWDDFITPEELGALLDDAGLEMGEPRGISFRPDKGLHLSADLSLNYLVTARYR</sequence>
<organism evidence="7 8">
    <name type="scientific">Qipengyuania pacifica</name>
    <dbReference type="NCBI Taxonomy" id="2860199"/>
    <lineage>
        <taxon>Bacteria</taxon>
        <taxon>Pseudomonadati</taxon>
        <taxon>Pseudomonadota</taxon>
        <taxon>Alphaproteobacteria</taxon>
        <taxon>Sphingomonadales</taxon>
        <taxon>Erythrobacteraceae</taxon>
        <taxon>Qipengyuania</taxon>
    </lineage>
</organism>
<comment type="function">
    <text evidence="5">O-methyltransferase that catalyzes the 2 O-methylation steps in the ubiquinone biosynthetic pathway.</text>
</comment>
<feature type="binding site" evidence="5">
    <location>
        <position position="50"/>
    </location>
    <ligand>
        <name>S-adenosyl-L-methionine</name>
        <dbReference type="ChEBI" id="CHEBI:59789"/>
    </ligand>
</feature>
<evidence type="ECO:0000256" key="6">
    <source>
        <dbReference type="SAM" id="MobiDB-lite"/>
    </source>
</evidence>
<feature type="binding site" evidence="5">
    <location>
        <position position="102"/>
    </location>
    <ligand>
        <name>S-adenosyl-L-methionine</name>
        <dbReference type="ChEBI" id="CHEBI:59789"/>
    </ligand>
</feature>
<evidence type="ECO:0000313" key="7">
    <source>
        <dbReference type="EMBL" id="MBX7487602.1"/>
    </source>
</evidence>
<dbReference type="RefSeq" id="WP_221597081.1">
    <property type="nucleotide sequence ID" value="NZ_JAIGNQ010000001.1"/>
</dbReference>
<comment type="similarity">
    <text evidence="5">Belongs to the methyltransferase superfamily. UbiG/COQ3 family.</text>
</comment>
<evidence type="ECO:0000313" key="8">
    <source>
        <dbReference type="Proteomes" id="UP000776651"/>
    </source>
</evidence>
<proteinExistence type="inferred from homology"/>
<name>A0ABS7JC58_9SPHN</name>
<evidence type="ECO:0000256" key="1">
    <source>
        <dbReference type="ARBA" id="ARBA00022603"/>
    </source>
</evidence>
<feature type="binding site" evidence="5">
    <location>
        <position position="81"/>
    </location>
    <ligand>
        <name>S-adenosyl-L-methionine</name>
        <dbReference type="ChEBI" id="CHEBI:59789"/>
    </ligand>
</feature>
<evidence type="ECO:0000256" key="3">
    <source>
        <dbReference type="ARBA" id="ARBA00022688"/>
    </source>
</evidence>
<dbReference type="EC" id="2.1.1.64" evidence="5"/>
<protein>
    <recommendedName>
        <fullName evidence="5">Ubiquinone biosynthesis O-methyltransferase</fullName>
    </recommendedName>
    <alternativeName>
        <fullName evidence="5">2-polyprenyl-6-hydroxyphenol methylase</fullName>
        <ecNumber evidence="5">2.1.1.222</ecNumber>
    </alternativeName>
    <alternativeName>
        <fullName evidence="5">3-demethylubiquinone 3-O-methyltransferase</fullName>
        <ecNumber evidence="5">2.1.1.64</ecNumber>
    </alternativeName>
</protein>
<keyword evidence="3 5" id="KW-0831">Ubiquinone biosynthesis</keyword>
<dbReference type="EMBL" id="JAIGNQ010000001">
    <property type="protein sequence ID" value="MBX7487602.1"/>
    <property type="molecule type" value="Genomic_DNA"/>
</dbReference>
<comment type="catalytic activity">
    <reaction evidence="5">
        <text>a 3-demethylubiquinol + S-adenosyl-L-methionine = a ubiquinol + S-adenosyl-L-homocysteine + H(+)</text>
        <dbReference type="Rhea" id="RHEA:44380"/>
        <dbReference type="Rhea" id="RHEA-COMP:9566"/>
        <dbReference type="Rhea" id="RHEA-COMP:10914"/>
        <dbReference type="ChEBI" id="CHEBI:15378"/>
        <dbReference type="ChEBI" id="CHEBI:17976"/>
        <dbReference type="ChEBI" id="CHEBI:57856"/>
        <dbReference type="ChEBI" id="CHEBI:59789"/>
        <dbReference type="ChEBI" id="CHEBI:84422"/>
        <dbReference type="EC" id="2.1.1.64"/>
    </reaction>
</comment>
<keyword evidence="4 5" id="KW-0949">S-adenosyl-L-methionine</keyword>
<dbReference type="InterPro" id="IPR010233">
    <property type="entry name" value="UbiG_MeTrfase"/>
</dbReference>
<dbReference type="Pfam" id="PF13489">
    <property type="entry name" value="Methyltransf_23"/>
    <property type="match status" value="1"/>
</dbReference>
<dbReference type="PANTHER" id="PTHR43464:SF19">
    <property type="entry name" value="UBIQUINONE BIOSYNTHESIS O-METHYLTRANSFERASE, MITOCHONDRIAL"/>
    <property type="match status" value="1"/>
</dbReference>
<comment type="caution">
    <text evidence="7">The sequence shown here is derived from an EMBL/GenBank/DDBJ whole genome shotgun (WGS) entry which is preliminary data.</text>
</comment>
<keyword evidence="8" id="KW-1185">Reference proteome</keyword>
<dbReference type="Proteomes" id="UP000776651">
    <property type="component" value="Unassembled WGS sequence"/>
</dbReference>
<dbReference type="EC" id="2.1.1.222" evidence="5"/>
<evidence type="ECO:0000256" key="4">
    <source>
        <dbReference type="ARBA" id="ARBA00022691"/>
    </source>
</evidence>
<dbReference type="PANTHER" id="PTHR43464">
    <property type="entry name" value="METHYLTRANSFERASE"/>
    <property type="match status" value="1"/>
</dbReference>
<dbReference type="GO" id="GO:0061542">
    <property type="term" value="F:3-demethylubiquinol 3-O-methyltransferase activity"/>
    <property type="evidence" value="ECO:0007669"/>
    <property type="project" value="UniProtKB-EC"/>
</dbReference>
<dbReference type="GO" id="GO:0102208">
    <property type="term" value="F:2-polyprenyl-6-hydroxyphenol methylase activity"/>
    <property type="evidence" value="ECO:0007669"/>
    <property type="project" value="UniProtKB-EC"/>
</dbReference>
<feature type="compositionally biased region" description="Polar residues" evidence="6">
    <location>
        <begin position="1"/>
        <end position="16"/>
    </location>
</feature>
<accession>A0ABS7JC58</accession>
<dbReference type="SUPFAM" id="SSF53335">
    <property type="entry name" value="S-adenosyl-L-methionine-dependent methyltransferases"/>
    <property type="match status" value="1"/>
</dbReference>
<dbReference type="Gene3D" id="3.40.50.150">
    <property type="entry name" value="Vaccinia Virus protein VP39"/>
    <property type="match status" value="1"/>
</dbReference>
<keyword evidence="2 5" id="KW-0808">Transferase</keyword>